<feature type="domain" description="Alpha/beta hydrolase fold-3" evidence="2">
    <location>
        <begin position="106"/>
        <end position="262"/>
    </location>
</feature>
<dbReference type="Gene3D" id="3.40.50.1820">
    <property type="entry name" value="alpha/beta hydrolase"/>
    <property type="match status" value="1"/>
</dbReference>
<evidence type="ECO:0000313" key="3">
    <source>
        <dbReference type="EMBL" id="KAF2845350.1"/>
    </source>
</evidence>
<dbReference type="SUPFAM" id="SSF53474">
    <property type="entry name" value="alpha/beta-Hydrolases"/>
    <property type="match status" value="1"/>
</dbReference>
<keyword evidence="1 3" id="KW-0378">Hydrolase</keyword>
<accession>A0A6A7APW0</accession>
<dbReference type="AlphaFoldDB" id="A0A6A7APW0"/>
<dbReference type="InterPro" id="IPR050300">
    <property type="entry name" value="GDXG_lipolytic_enzyme"/>
</dbReference>
<evidence type="ECO:0000256" key="1">
    <source>
        <dbReference type="ARBA" id="ARBA00022801"/>
    </source>
</evidence>
<sequence>MSSLSHSGADVSFPLWDDEPIDGAFTMNSTDGLDNAVVSGVTRPWLFGYKPTSENAHRRPILVIGGGGYVELMVGREGIQVAKWLNSLGFYAFVLIHRFPNSETGAQAPIDDARRALRIIDEKGFAGKGVALCGLSSGGHLAASLLASYPSSWTERIQPTSSSPDLPKISFALIGYAPISTNAVGRQIIANKPALPPAEKQALYNAVQPDVQLISPAPPTFIVYAGNDPVVPVVNAYRLAEGLGKAGGQVELHVFGDAPHGFGVDTKGQPVEKWTEMAQAWIEQGGFLG</sequence>
<evidence type="ECO:0000313" key="4">
    <source>
        <dbReference type="Proteomes" id="UP000799423"/>
    </source>
</evidence>
<proteinExistence type="predicted"/>
<dbReference type="Pfam" id="PF07859">
    <property type="entry name" value="Abhydrolase_3"/>
    <property type="match status" value="1"/>
</dbReference>
<organism evidence="3 4">
    <name type="scientific">Plenodomus tracheiphilus IPT5</name>
    <dbReference type="NCBI Taxonomy" id="1408161"/>
    <lineage>
        <taxon>Eukaryota</taxon>
        <taxon>Fungi</taxon>
        <taxon>Dikarya</taxon>
        <taxon>Ascomycota</taxon>
        <taxon>Pezizomycotina</taxon>
        <taxon>Dothideomycetes</taxon>
        <taxon>Pleosporomycetidae</taxon>
        <taxon>Pleosporales</taxon>
        <taxon>Pleosporineae</taxon>
        <taxon>Leptosphaeriaceae</taxon>
        <taxon>Plenodomus</taxon>
    </lineage>
</organism>
<name>A0A6A7APW0_9PLEO</name>
<dbReference type="Proteomes" id="UP000799423">
    <property type="component" value="Unassembled WGS sequence"/>
</dbReference>
<dbReference type="InterPro" id="IPR013094">
    <property type="entry name" value="AB_hydrolase_3"/>
</dbReference>
<reference evidence="3" key="1">
    <citation type="submission" date="2020-01" db="EMBL/GenBank/DDBJ databases">
        <authorList>
            <consortium name="DOE Joint Genome Institute"/>
            <person name="Haridas S."/>
            <person name="Albert R."/>
            <person name="Binder M."/>
            <person name="Bloem J."/>
            <person name="Labutti K."/>
            <person name="Salamov A."/>
            <person name="Andreopoulos B."/>
            <person name="Baker S.E."/>
            <person name="Barry K."/>
            <person name="Bills G."/>
            <person name="Bluhm B.H."/>
            <person name="Cannon C."/>
            <person name="Castanera R."/>
            <person name="Culley D.E."/>
            <person name="Daum C."/>
            <person name="Ezra D."/>
            <person name="Gonzalez J.B."/>
            <person name="Henrissat B."/>
            <person name="Kuo A."/>
            <person name="Liang C."/>
            <person name="Lipzen A."/>
            <person name="Lutzoni F."/>
            <person name="Magnuson J."/>
            <person name="Mondo S."/>
            <person name="Nolan M."/>
            <person name="Ohm R."/>
            <person name="Pangilinan J."/>
            <person name="Park H.-J."/>
            <person name="Ramirez L."/>
            <person name="Alfaro M."/>
            <person name="Sun H."/>
            <person name="Tritt A."/>
            <person name="Yoshinaga Y."/>
            <person name="Zwiers L.-H."/>
            <person name="Turgeon B.G."/>
            <person name="Goodwin S.B."/>
            <person name="Spatafora J.W."/>
            <person name="Crous P.W."/>
            <person name="Grigoriev I.V."/>
        </authorList>
    </citation>
    <scope>NUCLEOTIDE SEQUENCE</scope>
    <source>
        <strain evidence="3">IPT5</strain>
    </source>
</reference>
<dbReference type="EMBL" id="MU006348">
    <property type="protein sequence ID" value="KAF2845350.1"/>
    <property type="molecule type" value="Genomic_DNA"/>
</dbReference>
<dbReference type="OrthoDB" id="3669279at2759"/>
<protein>
    <submittedName>
        <fullName evidence="3">Alpha/beta-hydrolase</fullName>
    </submittedName>
</protein>
<dbReference type="InterPro" id="IPR029058">
    <property type="entry name" value="AB_hydrolase_fold"/>
</dbReference>
<dbReference type="PANTHER" id="PTHR48081:SF6">
    <property type="entry name" value="PEPTIDASE S9 PROLYL OLIGOPEPTIDASE CATALYTIC DOMAIN-CONTAINING PROTEIN"/>
    <property type="match status" value="1"/>
</dbReference>
<keyword evidence="4" id="KW-1185">Reference proteome</keyword>
<evidence type="ECO:0000259" key="2">
    <source>
        <dbReference type="Pfam" id="PF07859"/>
    </source>
</evidence>
<dbReference type="PANTHER" id="PTHR48081">
    <property type="entry name" value="AB HYDROLASE SUPERFAMILY PROTEIN C4A8.06C"/>
    <property type="match status" value="1"/>
</dbReference>
<dbReference type="GO" id="GO:0016787">
    <property type="term" value="F:hydrolase activity"/>
    <property type="evidence" value="ECO:0007669"/>
    <property type="project" value="UniProtKB-KW"/>
</dbReference>
<gene>
    <name evidence="3" type="ORF">T440DRAFT_472674</name>
</gene>